<proteinExistence type="predicted"/>
<evidence type="ECO:0000313" key="3">
    <source>
        <dbReference type="Proteomes" id="UP000554482"/>
    </source>
</evidence>
<dbReference type="Pfam" id="PF08387">
    <property type="entry name" value="FBD"/>
    <property type="match status" value="1"/>
</dbReference>
<comment type="caution">
    <text evidence="2">The sequence shown here is derived from an EMBL/GenBank/DDBJ whole genome shotgun (WGS) entry which is preliminary data.</text>
</comment>
<dbReference type="SMART" id="SM00579">
    <property type="entry name" value="FBD"/>
    <property type="match status" value="1"/>
</dbReference>
<accession>A0A7J6VDD6</accession>
<reference evidence="2 3" key="1">
    <citation type="submission" date="2020-06" db="EMBL/GenBank/DDBJ databases">
        <title>Transcriptomic and genomic resources for Thalictrum thalictroides and T. hernandezii: Facilitating candidate gene discovery in an emerging model plant lineage.</title>
        <authorList>
            <person name="Arias T."/>
            <person name="Riano-Pachon D.M."/>
            <person name="Di Stilio V.S."/>
        </authorList>
    </citation>
    <scope>NUCLEOTIDE SEQUENCE [LARGE SCALE GENOMIC DNA]</scope>
    <source>
        <strain evidence="3">cv. WT478/WT964</strain>
        <tissue evidence="2">Leaves</tissue>
    </source>
</reference>
<evidence type="ECO:0000313" key="2">
    <source>
        <dbReference type="EMBL" id="KAF5182225.1"/>
    </source>
</evidence>
<dbReference type="AlphaFoldDB" id="A0A7J6VDD6"/>
<dbReference type="EMBL" id="JABWDY010035057">
    <property type="protein sequence ID" value="KAF5182225.1"/>
    <property type="molecule type" value="Genomic_DNA"/>
</dbReference>
<protein>
    <recommendedName>
        <fullName evidence="1">FBD domain-containing protein</fullName>
    </recommendedName>
</protein>
<gene>
    <name evidence="2" type="ORF">FRX31_028190</name>
</gene>
<feature type="domain" description="FBD" evidence="1">
    <location>
        <begin position="13"/>
        <end position="87"/>
    </location>
</feature>
<keyword evidence="3" id="KW-1185">Reference proteome</keyword>
<dbReference type="OrthoDB" id="594804at2759"/>
<dbReference type="Proteomes" id="UP000554482">
    <property type="component" value="Unassembled WGS sequence"/>
</dbReference>
<name>A0A7J6VDD6_THATH</name>
<dbReference type="InterPro" id="IPR006566">
    <property type="entry name" value="FBD"/>
</dbReference>
<organism evidence="2 3">
    <name type="scientific">Thalictrum thalictroides</name>
    <name type="common">Rue-anemone</name>
    <name type="synonym">Anemone thalictroides</name>
    <dbReference type="NCBI Taxonomy" id="46969"/>
    <lineage>
        <taxon>Eukaryota</taxon>
        <taxon>Viridiplantae</taxon>
        <taxon>Streptophyta</taxon>
        <taxon>Embryophyta</taxon>
        <taxon>Tracheophyta</taxon>
        <taxon>Spermatophyta</taxon>
        <taxon>Magnoliopsida</taxon>
        <taxon>Ranunculales</taxon>
        <taxon>Ranunculaceae</taxon>
        <taxon>Thalictroideae</taxon>
        <taxon>Thalictrum</taxon>
    </lineage>
</organism>
<evidence type="ECO:0000259" key="1">
    <source>
        <dbReference type="SMART" id="SM00579"/>
    </source>
</evidence>
<sequence length="101" mass="11644">MEQYLHSNKFSSGDNLKHLRSVEIEDFGGSESQQDIVRHLLESASILEKMDIRYSNDINHNAEKLTKIDEKLLLFHEVSSNAEIVLLPKYVKKVSDIFVIN</sequence>